<dbReference type="Proteomes" id="UP001281761">
    <property type="component" value="Unassembled WGS sequence"/>
</dbReference>
<dbReference type="Pfam" id="PF05903">
    <property type="entry name" value="Peptidase_C97"/>
    <property type="match status" value="1"/>
</dbReference>
<evidence type="ECO:0000313" key="6">
    <source>
        <dbReference type="EMBL" id="KAK2956894.1"/>
    </source>
</evidence>
<dbReference type="SMART" id="SM01179">
    <property type="entry name" value="DUF862"/>
    <property type="match status" value="1"/>
</dbReference>
<reference evidence="6 7" key="1">
    <citation type="journal article" date="2022" name="bioRxiv">
        <title>Genomics of Preaxostyla Flagellates Illuminates Evolutionary Transitions and the Path Towards Mitochondrial Loss.</title>
        <authorList>
            <person name="Novak L.V.F."/>
            <person name="Treitli S.C."/>
            <person name="Pyrih J."/>
            <person name="Halakuc P."/>
            <person name="Pipaliya S.V."/>
            <person name="Vacek V."/>
            <person name="Brzon O."/>
            <person name="Soukal P."/>
            <person name="Eme L."/>
            <person name="Dacks J.B."/>
            <person name="Karnkowska A."/>
            <person name="Elias M."/>
            <person name="Hampl V."/>
        </authorList>
    </citation>
    <scope>NUCLEOTIDE SEQUENCE [LARGE SCALE GENOMIC DNA]</scope>
    <source>
        <strain evidence="6">NAU3</strain>
        <tissue evidence="6">Gut</tissue>
    </source>
</reference>
<evidence type="ECO:0000259" key="5">
    <source>
        <dbReference type="PROSITE" id="PS51858"/>
    </source>
</evidence>
<keyword evidence="2" id="KW-0645">Protease</keyword>
<comment type="similarity">
    <text evidence="1">Belongs to the DeSI family.</text>
</comment>
<sequence>MSSSNPSPALTPKPIAVKLNVYDICLKGICFNNRLFGLYHTGLQIGSNEYAFGRAKTGTGIWMQYPKIPPSYCKFRETIDMGVSFLTSAEIEFILDQLRVEYLGTTYDTLRKNCNHFTDDLLQRICGQRIPAWINKSAKLGQSVTRNDSTHSSSILASSVPLAPSGSTLVVHNRAKVISAPFSQVLASARSSDGRPSVSPSYFVARRRAVSPDLPPATPPPHQPTVHSPLHINEHVEPVMSAPPVLLQLTLDQSDDENGSPQPPFHSPQIWRAQRRTAHDTDSISDDPLHQNDDSELEGDIPKTPPPIPVLTFVLPQEENKLNDSVHDSLNDTIGGTDEDLQVHPSLNDSLSNQIPFSSPFDQPFDDHHSPGLGDTMNVSFDHPPLEETVIEPHDVATRLLWTQALPNSTQPQ</sequence>
<comment type="caution">
    <text evidence="6">The sequence shown here is derived from an EMBL/GenBank/DDBJ whole genome shotgun (WGS) entry which is preliminary data.</text>
</comment>
<feature type="domain" description="PPPDE" evidence="5">
    <location>
        <begin position="15"/>
        <end position="142"/>
    </location>
</feature>
<organism evidence="6 7">
    <name type="scientific">Blattamonas nauphoetae</name>
    <dbReference type="NCBI Taxonomy" id="2049346"/>
    <lineage>
        <taxon>Eukaryota</taxon>
        <taxon>Metamonada</taxon>
        <taxon>Preaxostyla</taxon>
        <taxon>Oxymonadida</taxon>
        <taxon>Blattamonas</taxon>
    </lineage>
</organism>
<dbReference type="EMBL" id="JARBJD010000051">
    <property type="protein sequence ID" value="KAK2956894.1"/>
    <property type="molecule type" value="Genomic_DNA"/>
</dbReference>
<evidence type="ECO:0000256" key="3">
    <source>
        <dbReference type="ARBA" id="ARBA00022801"/>
    </source>
</evidence>
<protein>
    <submittedName>
        <fullName evidence="6">Desumoylating isopeptidase 2</fullName>
    </submittedName>
</protein>
<dbReference type="PROSITE" id="PS51858">
    <property type="entry name" value="PPPDE"/>
    <property type="match status" value="1"/>
</dbReference>
<dbReference type="PANTHER" id="PTHR12378:SF80">
    <property type="entry name" value="IP06716P-RELATED"/>
    <property type="match status" value="1"/>
</dbReference>
<feature type="compositionally biased region" description="Basic and acidic residues" evidence="4">
    <location>
        <begin position="277"/>
        <end position="293"/>
    </location>
</feature>
<evidence type="ECO:0000256" key="2">
    <source>
        <dbReference type="ARBA" id="ARBA00022670"/>
    </source>
</evidence>
<dbReference type="InterPro" id="IPR042266">
    <property type="entry name" value="PPPDE_sf"/>
</dbReference>
<dbReference type="Gene3D" id="3.90.1720.30">
    <property type="entry name" value="PPPDE domains"/>
    <property type="match status" value="1"/>
</dbReference>
<name>A0ABQ9XZK5_9EUKA</name>
<feature type="region of interest" description="Disordered" evidence="4">
    <location>
        <begin position="253"/>
        <end position="306"/>
    </location>
</feature>
<proteinExistence type="inferred from homology"/>
<keyword evidence="3" id="KW-0378">Hydrolase</keyword>
<dbReference type="PANTHER" id="PTHR12378">
    <property type="entry name" value="DESUMOYLATING ISOPEPTIDASE"/>
    <property type="match status" value="1"/>
</dbReference>
<evidence type="ECO:0000256" key="4">
    <source>
        <dbReference type="SAM" id="MobiDB-lite"/>
    </source>
</evidence>
<dbReference type="InterPro" id="IPR008580">
    <property type="entry name" value="PPPDE_dom"/>
</dbReference>
<gene>
    <name evidence="6" type="ORF">BLNAU_8171</name>
</gene>
<accession>A0ABQ9XZK5</accession>
<evidence type="ECO:0000313" key="7">
    <source>
        <dbReference type="Proteomes" id="UP001281761"/>
    </source>
</evidence>
<evidence type="ECO:0000256" key="1">
    <source>
        <dbReference type="ARBA" id="ARBA00008140"/>
    </source>
</evidence>
<keyword evidence="7" id="KW-1185">Reference proteome</keyword>